<reference evidence="1 3" key="2">
    <citation type="journal article" date="2013" name="Nature">
        <title>Insights into bilaterian evolution from three spiralian genomes.</title>
        <authorList>
            <person name="Simakov O."/>
            <person name="Marletaz F."/>
            <person name="Cho S.J."/>
            <person name="Edsinger-Gonzales E."/>
            <person name="Havlak P."/>
            <person name="Hellsten U."/>
            <person name="Kuo D.H."/>
            <person name="Larsson T."/>
            <person name="Lv J."/>
            <person name="Arendt D."/>
            <person name="Savage R."/>
            <person name="Osoegawa K."/>
            <person name="de Jong P."/>
            <person name="Grimwood J."/>
            <person name="Chapman J.A."/>
            <person name="Shapiro H."/>
            <person name="Aerts A."/>
            <person name="Otillar R.P."/>
            <person name="Terry A.Y."/>
            <person name="Boore J.L."/>
            <person name="Grigoriev I.V."/>
            <person name="Lindberg D.R."/>
            <person name="Seaver E.C."/>
            <person name="Weisblat D.A."/>
            <person name="Putnam N.H."/>
            <person name="Rokhsar D.S."/>
        </authorList>
    </citation>
    <scope>NUCLEOTIDE SEQUENCE</scope>
    <source>
        <strain evidence="1 3">I ESC-2004</strain>
    </source>
</reference>
<name>R7URU0_CAPTE</name>
<evidence type="ECO:0000313" key="1">
    <source>
        <dbReference type="EMBL" id="ELU08868.1"/>
    </source>
</evidence>
<dbReference type="EMBL" id="KB298689">
    <property type="protein sequence ID" value="ELU08868.1"/>
    <property type="molecule type" value="Genomic_DNA"/>
</dbReference>
<accession>R7URU0</accession>
<keyword evidence="3" id="KW-1185">Reference proteome</keyword>
<dbReference type="AlphaFoldDB" id="R7URU0"/>
<dbReference type="Proteomes" id="UP000014760">
    <property type="component" value="Unassembled WGS sequence"/>
</dbReference>
<protein>
    <recommendedName>
        <fullName evidence="4">Reverse transcriptase domain-containing protein</fullName>
    </recommendedName>
</protein>
<sequence>MVLLWNIVACSFNDLGILIDEKLCFNTHIDQLISKCNRIYGFIKRSLGFRAPSQVKFRYV</sequence>
<evidence type="ECO:0000313" key="3">
    <source>
        <dbReference type="Proteomes" id="UP000014760"/>
    </source>
</evidence>
<reference evidence="2" key="3">
    <citation type="submission" date="2015-06" db="UniProtKB">
        <authorList>
            <consortium name="EnsemblMetazoa"/>
        </authorList>
    </citation>
    <scope>IDENTIFICATION</scope>
</reference>
<dbReference type="OrthoDB" id="5062850at2759"/>
<dbReference type="EnsemblMetazoa" id="CapteT125732">
    <property type="protein sequence ID" value="CapteP125732"/>
    <property type="gene ID" value="CapteG125732"/>
</dbReference>
<dbReference type="HOGENOM" id="CLU_3016212_0_0_1"/>
<proteinExistence type="predicted"/>
<evidence type="ECO:0008006" key="4">
    <source>
        <dbReference type="Google" id="ProtNLM"/>
    </source>
</evidence>
<organism evidence="1">
    <name type="scientific">Capitella teleta</name>
    <name type="common">Polychaete worm</name>
    <dbReference type="NCBI Taxonomy" id="283909"/>
    <lineage>
        <taxon>Eukaryota</taxon>
        <taxon>Metazoa</taxon>
        <taxon>Spiralia</taxon>
        <taxon>Lophotrochozoa</taxon>
        <taxon>Annelida</taxon>
        <taxon>Polychaeta</taxon>
        <taxon>Sedentaria</taxon>
        <taxon>Scolecida</taxon>
        <taxon>Capitellidae</taxon>
        <taxon>Capitella</taxon>
    </lineage>
</organism>
<gene>
    <name evidence="1" type="ORF">CAPTEDRAFT_125732</name>
</gene>
<evidence type="ECO:0000313" key="2">
    <source>
        <dbReference type="EnsemblMetazoa" id="CapteP125732"/>
    </source>
</evidence>
<reference evidence="3" key="1">
    <citation type="submission" date="2012-12" db="EMBL/GenBank/DDBJ databases">
        <authorList>
            <person name="Hellsten U."/>
            <person name="Grimwood J."/>
            <person name="Chapman J.A."/>
            <person name="Shapiro H."/>
            <person name="Aerts A."/>
            <person name="Otillar R.P."/>
            <person name="Terry A.Y."/>
            <person name="Boore J.L."/>
            <person name="Simakov O."/>
            <person name="Marletaz F."/>
            <person name="Cho S.-J."/>
            <person name="Edsinger-Gonzales E."/>
            <person name="Havlak P."/>
            <person name="Kuo D.-H."/>
            <person name="Larsson T."/>
            <person name="Lv J."/>
            <person name="Arendt D."/>
            <person name="Savage R."/>
            <person name="Osoegawa K."/>
            <person name="de Jong P."/>
            <person name="Lindberg D.R."/>
            <person name="Seaver E.C."/>
            <person name="Weisblat D.A."/>
            <person name="Putnam N.H."/>
            <person name="Grigoriev I.V."/>
            <person name="Rokhsar D.S."/>
        </authorList>
    </citation>
    <scope>NUCLEOTIDE SEQUENCE</scope>
    <source>
        <strain evidence="3">I ESC-2004</strain>
    </source>
</reference>
<dbReference type="EMBL" id="AMQN01006586">
    <property type="status" value="NOT_ANNOTATED_CDS"/>
    <property type="molecule type" value="Genomic_DNA"/>
</dbReference>